<gene>
    <name evidence="1" type="ORF">C9J12_08055</name>
</gene>
<dbReference type="OrthoDB" id="9807630at2"/>
<protein>
    <submittedName>
        <fullName evidence="1">Haloacid dehalogenase-like hydrolase</fullName>
    </submittedName>
</protein>
<dbReference type="Gene3D" id="1.10.150.240">
    <property type="entry name" value="Putative phosphatase, domain 2"/>
    <property type="match status" value="1"/>
</dbReference>
<reference evidence="1 2" key="1">
    <citation type="submission" date="2018-01" db="EMBL/GenBank/DDBJ databases">
        <title>Whole genome sequencing of Histamine producing bacteria.</title>
        <authorList>
            <person name="Butler K."/>
        </authorList>
    </citation>
    <scope>NUCLEOTIDE SEQUENCE [LARGE SCALE GENOMIC DNA]</scope>
    <source>
        <strain evidence="1 2">JCM 12947</strain>
    </source>
</reference>
<keyword evidence="1" id="KW-0378">Hydrolase</keyword>
<dbReference type="InterPro" id="IPR023214">
    <property type="entry name" value="HAD_sf"/>
</dbReference>
<dbReference type="InterPro" id="IPR036412">
    <property type="entry name" value="HAD-like_sf"/>
</dbReference>
<dbReference type="Pfam" id="PF12710">
    <property type="entry name" value="HAD"/>
    <property type="match status" value="1"/>
</dbReference>
<keyword evidence="2" id="KW-1185">Reference proteome</keyword>
<comment type="caution">
    <text evidence="1">The sequence shown here is derived from an EMBL/GenBank/DDBJ whole genome shotgun (WGS) entry which is preliminary data.</text>
</comment>
<dbReference type="AlphaFoldDB" id="A0A2T3JK83"/>
<dbReference type="EMBL" id="PYMJ01000006">
    <property type="protein sequence ID" value="PSU49434.1"/>
    <property type="molecule type" value="Genomic_DNA"/>
</dbReference>
<accession>A0A2T3JK83</accession>
<organism evidence="1 2">
    <name type="scientific">Photobacterium frigidiphilum</name>
    <dbReference type="NCBI Taxonomy" id="264736"/>
    <lineage>
        <taxon>Bacteria</taxon>
        <taxon>Pseudomonadati</taxon>
        <taxon>Pseudomonadota</taxon>
        <taxon>Gammaproteobacteria</taxon>
        <taxon>Vibrionales</taxon>
        <taxon>Vibrionaceae</taxon>
        <taxon>Photobacterium</taxon>
    </lineage>
</organism>
<proteinExistence type="predicted"/>
<dbReference type="SUPFAM" id="SSF56784">
    <property type="entry name" value="HAD-like"/>
    <property type="match status" value="1"/>
</dbReference>
<dbReference type="InterPro" id="IPR023198">
    <property type="entry name" value="PGP-like_dom2"/>
</dbReference>
<evidence type="ECO:0000313" key="2">
    <source>
        <dbReference type="Proteomes" id="UP000240987"/>
    </source>
</evidence>
<dbReference type="GO" id="GO:0016787">
    <property type="term" value="F:hydrolase activity"/>
    <property type="evidence" value="ECO:0007669"/>
    <property type="project" value="UniProtKB-KW"/>
</dbReference>
<dbReference type="RefSeq" id="WP_107242223.1">
    <property type="nucleotide sequence ID" value="NZ_PYMJ01000006.1"/>
</dbReference>
<name>A0A2T3JK83_9GAMM</name>
<dbReference type="Gene3D" id="3.40.50.1000">
    <property type="entry name" value="HAD superfamily/HAD-like"/>
    <property type="match status" value="1"/>
</dbReference>
<evidence type="ECO:0000313" key="1">
    <source>
        <dbReference type="EMBL" id="PSU49434.1"/>
    </source>
</evidence>
<sequence>MNLFLLDIDGTLVDSDEIDQHCLTLAIEDVLGISTDGNWSQYQKVTDSGIIDEILLKNNISESRSIIHRKVEARYLECIREYLNNNPSEMHEIKGAKKFIDQMQDREDTHIAIATGAWESAAKLKLQAVGIDTSNITFTSSSDAMSRTEIMALAAFRAKQDTGETFDRRVFFGDGEWNKNATQELGYDFVAVGTGVKHHTQIPNFTHYQSVFSQLSL</sequence>
<dbReference type="Proteomes" id="UP000240987">
    <property type="component" value="Unassembled WGS sequence"/>
</dbReference>